<name>A0A8K0HN56_9ROSA</name>
<dbReference type="AlphaFoldDB" id="A0A8K0HN56"/>
<dbReference type="EMBL" id="VOIH02000001">
    <property type="protein sequence ID" value="KAF3455530.1"/>
    <property type="molecule type" value="Genomic_DNA"/>
</dbReference>
<evidence type="ECO:0000313" key="2">
    <source>
        <dbReference type="EMBL" id="KAF3455530.1"/>
    </source>
</evidence>
<accession>A0A8K0HN56</accession>
<comment type="caution">
    <text evidence="2">The sequence shown here is derived from an EMBL/GenBank/DDBJ whole genome shotgun (WGS) entry which is preliminary data.</text>
</comment>
<reference evidence="2" key="1">
    <citation type="submission" date="2020-03" db="EMBL/GenBank/DDBJ databases">
        <title>A high-quality chromosome-level genome assembly of a woody plant with both climbing and erect habits, Rhamnella rubrinervis.</title>
        <authorList>
            <person name="Lu Z."/>
            <person name="Yang Y."/>
            <person name="Zhu X."/>
            <person name="Sun Y."/>
        </authorList>
    </citation>
    <scope>NUCLEOTIDE SEQUENCE</scope>
    <source>
        <strain evidence="2">BYM</strain>
        <tissue evidence="2">Leaf</tissue>
    </source>
</reference>
<evidence type="ECO:0000256" key="1">
    <source>
        <dbReference type="SAM" id="MobiDB-lite"/>
    </source>
</evidence>
<keyword evidence="3" id="KW-1185">Reference proteome</keyword>
<feature type="compositionally biased region" description="Polar residues" evidence="1">
    <location>
        <begin position="7"/>
        <end position="25"/>
    </location>
</feature>
<evidence type="ECO:0000313" key="3">
    <source>
        <dbReference type="Proteomes" id="UP000796880"/>
    </source>
</evidence>
<feature type="region of interest" description="Disordered" evidence="1">
    <location>
        <begin position="1"/>
        <end position="25"/>
    </location>
</feature>
<proteinExistence type="predicted"/>
<organism evidence="2 3">
    <name type="scientific">Rhamnella rubrinervis</name>
    <dbReference type="NCBI Taxonomy" id="2594499"/>
    <lineage>
        <taxon>Eukaryota</taxon>
        <taxon>Viridiplantae</taxon>
        <taxon>Streptophyta</taxon>
        <taxon>Embryophyta</taxon>
        <taxon>Tracheophyta</taxon>
        <taxon>Spermatophyta</taxon>
        <taxon>Magnoliopsida</taxon>
        <taxon>eudicotyledons</taxon>
        <taxon>Gunneridae</taxon>
        <taxon>Pentapetalae</taxon>
        <taxon>rosids</taxon>
        <taxon>fabids</taxon>
        <taxon>Rosales</taxon>
        <taxon>Rhamnaceae</taxon>
        <taxon>rhamnoid group</taxon>
        <taxon>Rhamneae</taxon>
        <taxon>Rhamnella</taxon>
    </lineage>
</organism>
<protein>
    <submittedName>
        <fullName evidence="2">Uncharacterized protein</fullName>
    </submittedName>
</protein>
<sequence length="73" mass="7836">MRAPVGTSLNMKNNEQSSVEAPNASSTACGEAMMAGKCGVASVGRRRWERPLVACDGAAARRDGRRWVTGRER</sequence>
<dbReference type="Proteomes" id="UP000796880">
    <property type="component" value="Unassembled WGS sequence"/>
</dbReference>
<gene>
    <name evidence="2" type="ORF">FNV43_RR00161</name>
</gene>